<gene>
    <name evidence="2" type="ORF">DSW25_10035</name>
</gene>
<feature type="domain" description="YjiS-like" evidence="1">
    <location>
        <begin position="26"/>
        <end position="59"/>
    </location>
</feature>
<evidence type="ECO:0000313" key="3">
    <source>
        <dbReference type="Proteomes" id="UP000027734"/>
    </source>
</evidence>
<keyword evidence="3" id="KW-1185">Reference proteome</keyword>
<dbReference type="eggNOG" id="COG5457">
    <property type="taxonomic scope" value="Bacteria"/>
</dbReference>
<dbReference type="RefSeq" id="WP_025060194.1">
    <property type="nucleotide sequence ID" value="NZ_JAMC01000003.1"/>
</dbReference>
<name>A0A073IIJ1_9RHOB</name>
<organism evidence="2 3">
    <name type="scientific">Sulfitobacter donghicola DSW-25 = KCTC 12864 = JCM 14565</name>
    <dbReference type="NCBI Taxonomy" id="1300350"/>
    <lineage>
        <taxon>Bacteria</taxon>
        <taxon>Pseudomonadati</taxon>
        <taxon>Pseudomonadota</taxon>
        <taxon>Alphaproteobacteria</taxon>
        <taxon>Rhodobacterales</taxon>
        <taxon>Roseobacteraceae</taxon>
        <taxon>Sulfitobacter</taxon>
    </lineage>
</organism>
<reference evidence="2 3" key="1">
    <citation type="submission" date="2014-01" db="EMBL/GenBank/DDBJ databases">
        <title>Sulfitobacter donghicola JCM 14565 Genome Sequencing.</title>
        <authorList>
            <person name="Lai Q."/>
            <person name="Hong Z."/>
        </authorList>
    </citation>
    <scope>NUCLEOTIDE SEQUENCE [LARGE SCALE GENOMIC DNA]</scope>
    <source>
        <strain evidence="2 3">JCM 14565</strain>
    </source>
</reference>
<accession>A0A073IIJ1</accession>
<comment type="caution">
    <text evidence="2">The sequence shown here is derived from an EMBL/GenBank/DDBJ whole genome shotgun (WGS) entry which is preliminary data.</text>
</comment>
<evidence type="ECO:0000259" key="1">
    <source>
        <dbReference type="Pfam" id="PF06568"/>
    </source>
</evidence>
<dbReference type="OrthoDB" id="8244198at2"/>
<dbReference type="AlphaFoldDB" id="A0A073IIJ1"/>
<evidence type="ECO:0000313" key="2">
    <source>
        <dbReference type="EMBL" id="KEJ89341.1"/>
    </source>
</evidence>
<proteinExistence type="predicted"/>
<sequence length="72" mass="8262">MTYFTDTNVSVSAQPSRTAAFFDTIALKMRQRKVYKQTFDELCTMTARDLADLGLCRADFRRLSKEAAEMVK</sequence>
<dbReference type="Pfam" id="PF06568">
    <property type="entry name" value="YjiS-like"/>
    <property type="match status" value="1"/>
</dbReference>
<dbReference type="Proteomes" id="UP000027734">
    <property type="component" value="Unassembled WGS sequence"/>
</dbReference>
<protein>
    <recommendedName>
        <fullName evidence="1">YjiS-like domain-containing protein</fullName>
    </recommendedName>
</protein>
<dbReference type="InterPro" id="IPR009506">
    <property type="entry name" value="YjiS-like"/>
</dbReference>
<dbReference type="EMBL" id="JAMC01000003">
    <property type="protein sequence ID" value="KEJ89341.1"/>
    <property type="molecule type" value="Genomic_DNA"/>
</dbReference>